<dbReference type="RefSeq" id="XP_021883995.1">
    <property type="nucleotide sequence ID" value="XM_022020114.1"/>
</dbReference>
<dbReference type="InParanoid" id="A0A1Y2GVB7"/>
<evidence type="ECO:0000256" key="1">
    <source>
        <dbReference type="SAM" id="Phobius"/>
    </source>
</evidence>
<dbReference type="GeneID" id="33561958"/>
<protein>
    <submittedName>
        <fullName evidence="2">Uncharacterized protein</fullName>
    </submittedName>
</protein>
<keyword evidence="1" id="KW-0472">Membrane</keyword>
<dbReference type="EMBL" id="MCFF01000008">
    <property type="protein sequence ID" value="ORZ25014.1"/>
    <property type="molecule type" value="Genomic_DNA"/>
</dbReference>
<name>A0A1Y2GVB7_9FUNG</name>
<feature type="transmembrane region" description="Helical" evidence="1">
    <location>
        <begin position="113"/>
        <end position="135"/>
    </location>
</feature>
<organism evidence="2 3">
    <name type="scientific">Lobosporangium transversale</name>
    <dbReference type="NCBI Taxonomy" id="64571"/>
    <lineage>
        <taxon>Eukaryota</taxon>
        <taxon>Fungi</taxon>
        <taxon>Fungi incertae sedis</taxon>
        <taxon>Mucoromycota</taxon>
        <taxon>Mortierellomycotina</taxon>
        <taxon>Mortierellomycetes</taxon>
        <taxon>Mortierellales</taxon>
        <taxon>Mortierellaceae</taxon>
        <taxon>Lobosporangium</taxon>
    </lineage>
</organism>
<keyword evidence="1" id="KW-1133">Transmembrane helix</keyword>
<keyword evidence="3" id="KW-1185">Reference proteome</keyword>
<comment type="caution">
    <text evidence="2">The sequence shown here is derived from an EMBL/GenBank/DDBJ whole genome shotgun (WGS) entry which is preliminary data.</text>
</comment>
<sequence length="189" mass="22180">MHVDRLYNTFMYFIYLLHLDHKLYCVNGSCQPQPHRQTKRYSIEAQIIVRRSLFLSTLLFSLFILSTNAWRNHPQYFQHASEHEHQLILWRIHPSCMIGAAIGKCKVEIYFTVAWALLILTFLLPTLALSFVLLFPKPYRNMYAQLQPLLCLIARKTSLDHFITHSCCCTPAFSWYTLTDPSLFPSIHS</sequence>
<feature type="transmembrane region" description="Helical" evidence="1">
    <location>
        <begin position="48"/>
        <end position="70"/>
    </location>
</feature>
<accession>A0A1Y2GVB7</accession>
<gene>
    <name evidence="2" type="ORF">BCR41DRAFT_238984</name>
</gene>
<dbReference type="AlphaFoldDB" id="A0A1Y2GVB7"/>
<keyword evidence="1" id="KW-0812">Transmembrane</keyword>
<dbReference type="Proteomes" id="UP000193648">
    <property type="component" value="Unassembled WGS sequence"/>
</dbReference>
<evidence type="ECO:0000313" key="2">
    <source>
        <dbReference type="EMBL" id="ORZ25014.1"/>
    </source>
</evidence>
<reference evidence="2 3" key="1">
    <citation type="submission" date="2016-07" db="EMBL/GenBank/DDBJ databases">
        <title>Pervasive Adenine N6-methylation of Active Genes in Fungi.</title>
        <authorList>
            <consortium name="DOE Joint Genome Institute"/>
            <person name="Mondo S.J."/>
            <person name="Dannebaum R.O."/>
            <person name="Kuo R.C."/>
            <person name="Labutti K."/>
            <person name="Haridas S."/>
            <person name="Kuo A."/>
            <person name="Salamov A."/>
            <person name="Ahrendt S.R."/>
            <person name="Lipzen A."/>
            <person name="Sullivan W."/>
            <person name="Andreopoulos W.B."/>
            <person name="Clum A."/>
            <person name="Lindquist E."/>
            <person name="Daum C."/>
            <person name="Ramamoorthy G.K."/>
            <person name="Gryganskyi A."/>
            <person name="Culley D."/>
            <person name="Magnuson J.K."/>
            <person name="James T.Y."/>
            <person name="O'Malley M.A."/>
            <person name="Stajich J.E."/>
            <person name="Spatafora J.W."/>
            <person name="Visel A."/>
            <person name="Grigoriev I.V."/>
        </authorList>
    </citation>
    <scope>NUCLEOTIDE SEQUENCE [LARGE SCALE GENOMIC DNA]</scope>
    <source>
        <strain evidence="2 3">NRRL 3116</strain>
    </source>
</reference>
<evidence type="ECO:0000313" key="3">
    <source>
        <dbReference type="Proteomes" id="UP000193648"/>
    </source>
</evidence>
<proteinExistence type="predicted"/>